<reference evidence="1" key="1">
    <citation type="submission" date="2018-05" db="EMBL/GenBank/DDBJ databases">
        <title>Draft genome of Mucuna pruriens seed.</title>
        <authorList>
            <person name="Nnadi N.E."/>
            <person name="Vos R."/>
            <person name="Hasami M.H."/>
            <person name="Devisetty U.K."/>
            <person name="Aguiy J.C."/>
        </authorList>
    </citation>
    <scope>NUCLEOTIDE SEQUENCE [LARGE SCALE GENOMIC DNA]</scope>
    <source>
        <strain evidence="1">JCA_2017</strain>
    </source>
</reference>
<gene>
    <name evidence="1" type="ORF">CR513_15735</name>
</gene>
<evidence type="ECO:0000313" key="1">
    <source>
        <dbReference type="EMBL" id="RDY00997.1"/>
    </source>
</evidence>
<dbReference type="EMBL" id="QJKJ01002862">
    <property type="protein sequence ID" value="RDY00997.1"/>
    <property type="molecule type" value="Genomic_DNA"/>
</dbReference>
<proteinExistence type="predicted"/>
<name>A0A371HE02_MUCPR</name>
<keyword evidence="2" id="KW-1185">Reference proteome</keyword>
<dbReference type="OrthoDB" id="1828789at2759"/>
<sequence length="214" mass="24245">MENQLVELTSLVRQLAVGKQQTAMAAKICGICTSVEHPTNMCPMLQETKSDQLENVGVIGGFQYGKQPYQTRPFVNQWYGRQSFWPRLPQGPLPTVESTTSSATFPIITAIVESAYSRQLFISSRPDEPGVPTICELQQHAIPIECDRHHPRPQNANWTISQHFEPFTVSWIQQPPFSNHSKSETKSQYSHPQKWKRTTSTYTAIVAEISCNRL</sequence>
<evidence type="ECO:0000313" key="2">
    <source>
        <dbReference type="Proteomes" id="UP000257109"/>
    </source>
</evidence>
<organism evidence="1 2">
    <name type="scientific">Mucuna pruriens</name>
    <name type="common">Velvet bean</name>
    <name type="synonym">Dolichos pruriens</name>
    <dbReference type="NCBI Taxonomy" id="157652"/>
    <lineage>
        <taxon>Eukaryota</taxon>
        <taxon>Viridiplantae</taxon>
        <taxon>Streptophyta</taxon>
        <taxon>Embryophyta</taxon>
        <taxon>Tracheophyta</taxon>
        <taxon>Spermatophyta</taxon>
        <taxon>Magnoliopsida</taxon>
        <taxon>eudicotyledons</taxon>
        <taxon>Gunneridae</taxon>
        <taxon>Pentapetalae</taxon>
        <taxon>rosids</taxon>
        <taxon>fabids</taxon>
        <taxon>Fabales</taxon>
        <taxon>Fabaceae</taxon>
        <taxon>Papilionoideae</taxon>
        <taxon>50 kb inversion clade</taxon>
        <taxon>NPAAA clade</taxon>
        <taxon>indigoferoid/millettioid clade</taxon>
        <taxon>Phaseoleae</taxon>
        <taxon>Mucuna</taxon>
    </lineage>
</organism>
<accession>A0A371HE02</accession>
<protein>
    <submittedName>
        <fullName evidence="1">Uncharacterized protein</fullName>
    </submittedName>
</protein>
<dbReference type="Proteomes" id="UP000257109">
    <property type="component" value="Unassembled WGS sequence"/>
</dbReference>
<feature type="non-terminal residue" evidence="1">
    <location>
        <position position="1"/>
    </location>
</feature>
<dbReference type="AlphaFoldDB" id="A0A371HE02"/>
<comment type="caution">
    <text evidence="1">The sequence shown here is derived from an EMBL/GenBank/DDBJ whole genome shotgun (WGS) entry which is preliminary data.</text>
</comment>